<protein>
    <submittedName>
        <fullName evidence="1">Uncharacterized protein</fullName>
    </submittedName>
</protein>
<dbReference type="RefSeq" id="WP_085011077.1">
    <property type="nucleotide sequence ID" value="NZ_NAAD01000015.1"/>
</dbReference>
<reference evidence="1 2" key="1">
    <citation type="submission" date="2017-03" db="EMBL/GenBank/DDBJ databases">
        <title>Genome sequence of Geothermobacter sp. EPR-M, Deep-Sea Iron Reducer.</title>
        <authorList>
            <person name="Tully B."/>
            <person name="Savalia P."/>
            <person name="Abuyen K."/>
            <person name="Baughan C."/>
            <person name="Romero E."/>
            <person name="Ronkowski C."/>
            <person name="Torres B."/>
            <person name="Tremblay J."/>
            <person name="Trujillo A."/>
            <person name="Tyler M."/>
            <person name="Perez-Rodriguez I."/>
            <person name="Amend J."/>
        </authorList>
    </citation>
    <scope>NUCLEOTIDE SEQUENCE [LARGE SCALE GENOMIC DNA]</scope>
    <source>
        <strain evidence="1 2">EPR-M</strain>
    </source>
</reference>
<dbReference type="OrthoDB" id="5402224at2"/>
<accession>A0A1X0Y0F6</accession>
<name>A0A1X0Y0F6_9BACT</name>
<dbReference type="AlphaFoldDB" id="A0A1X0Y0F6"/>
<comment type="caution">
    <text evidence="1">The sequence shown here is derived from an EMBL/GenBank/DDBJ whole genome shotgun (WGS) entry which is preliminary data.</text>
</comment>
<organism evidence="1 2">
    <name type="scientific">Geothermobacter hydrogeniphilus</name>
    <dbReference type="NCBI Taxonomy" id="1969733"/>
    <lineage>
        <taxon>Bacteria</taxon>
        <taxon>Pseudomonadati</taxon>
        <taxon>Thermodesulfobacteriota</taxon>
        <taxon>Desulfuromonadia</taxon>
        <taxon>Desulfuromonadales</taxon>
        <taxon>Geothermobacteraceae</taxon>
        <taxon>Geothermobacter</taxon>
    </lineage>
</organism>
<dbReference type="Proteomes" id="UP000193136">
    <property type="component" value="Unassembled WGS sequence"/>
</dbReference>
<evidence type="ECO:0000313" key="2">
    <source>
        <dbReference type="Proteomes" id="UP000193136"/>
    </source>
</evidence>
<dbReference type="EMBL" id="NAAD01000015">
    <property type="protein sequence ID" value="ORJ58596.1"/>
    <property type="molecule type" value="Genomic_DNA"/>
</dbReference>
<evidence type="ECO:0000313" key="1">
    <source>
        <dbReference type="EMBL" id="ORJ58596.1"/>
    </source>
</evidence>
<gene>
    <name evidence="1" type="ORF">B5V00_12160</name>
</gene>
<proteinExistence type="predicted"/>
<keyword evidence="2" id="KW-1185">Reference proteome</keyword>
<sequence length="98" mass="11208">MGPDPIQALVEENEKLQVGKTVAVNWIDAQGVHHGRGRITAVKPKRVRISLQQQQDHNHRMVPGRIIEVPRITDTEYWSSENCVTLEYPGNKKGFPRR</sequence>